<evidence type="ECO:0000313" key="2">
    <source>
        <dbReference type="Proteomes" id="UP001208570"/>
    </source>
</evidence>
<comment type="caution">
    <text evidence="1">The sequence shown here is derived from an EMBL/GenBank/DDBJ whole genome shotgun (WGS) entry which is preliminary data.</text>
</comment>
<dbReference type="Proteomes" id="UP001208570">
    <property type="component" value="Unassembled WGS sequence"/>
</dbReference>
<keyword evidence="2" id="KW-1185">Reference proteome</keyword>
<reference evidence="1" key="1">
    <citation type="journal article" date="2023" name="Mol. Biol. Evol.">
        <title>Third-Generation Sequencing Reveals the Adaptive Role of the Epigenome in Three Deep-Sea Polychaetes.</title>
        <authorList>
            <person name="Perez M."/>
            <person name="Aroh O."/>
            <person name="Sun Y."/>
            <person name="Lan Y."/>
            <person name="Juniper S.K."/>
            <person name="Young C.R."/>
            <person name="Angers B."/>
            <person name="Qian P.Y."/>
        </authorList>
    </citation>
    <scope>NUCLEOTIDE SEQUENCE</scope>
    <source>
        <strain evidence="1">P08H-3</strain>
    </source>
</reference>
<accession>A0AAD9J768</accession>
<proteinExistence type="predicted"/>
<evidence type="ECO:0000313" key="1">
    <source>
        <dbReference type="EMBL" id="KAK2147105.1"/>
    </source>
</evidence>
<organism evidence="1 2">
    <name type="scientific">Paralvinella palmiformis</name>
    <dbReference type="NCBI Taxonomy" id="53620"/>
    <lineage>
        <taxon>Eukaryota</taxon>
        <taxon>Metazoa</taxon>
        <taxon>Spiralia</taxon>
        <taxon>Lophotrochozoa</taxon>
        <taxon>Annelida</taxon>
        <taxon>Polychaeta</taxon>
        <taxon>Sedentaria</taxon>
        <taxon>Canalipalpata</taxon>
        <taxon>Terebellida</taxon>
        <taxon>Terebelliformia</taxon>
        <taxon>Alvinellidae</taxon>
        <taxon>Paralvinella</taxon>
    </lineage>
</organism>
<name>A0AAD9J768_9ANNE</name>
<sequence>MSESGLSELLVGCDLFGANAVGKVYAHASRTRKPTLQALWQIFLPWLYAYLDGVDVTLRAELSDVCT</sequence>
<dbReference type="EMBL" id="JAODUP010000570">
    <property type="protein sequence ID" value="KAK2147105.1"/>
    <property type="molecule type" value="Genomic_DNA"/>
</dbReference>
<dbReference type="AlphaFoldDB" id="A0AAD9J768"/>
<protein>
    <submittedName>
        <fullName evidence="1">Uncharacterized protein</fullName>
    </submittedName>
</protein>
<gene>
    <name evidence="1" type="ORF">LSH36_570g07037</name>
</gene>